<dbReference type="GO" id="GO:0016614">
    <property type="term" value="F:oxidoreductase activity, acting on CH-OH group of donors"/>
    <property type="evidence" value="ECO:0007669"/>
    <property type="project" value="InterPro"/>
</dbReference>
<dbReference type="Proteomes" id="UP000516304">
    <property type="component" value="Chromosome TIRI35C"/>
</dbReference>
<evidence type="ECO:0000313" key="7">
    <source>
        <dbReference type="Proteomes" id="UP000516304"/>
    </source>
</evidence>
<keyword evidence="4" id="KW-0560">Oxidoreductase</keyword>
<reference evidence="6 7" key="1">
    <citation type="submission" date="2020-09" db="EMBL/GenBank/DDBJ databases">
        <authorList>
            <person name="Courtine D."/>
        </authorList>
    </citation>
    <scope>NUCLEOTIDE SEQUENCE [LARGE SCALE GENOMIC DNA]</scope>
    <source>
        <strain evidence="6 7">IRI35c</strain>
    </source>
</reference>
<dbReference type="InterPro" id="IPR007867">
    <property type="entry name" value="GMC_OxRtase_C"/>
</dbReference>
<dbReference type="InterPro" id="IPR000172">
    <property type="entry name" value="GMC_OxRdtase_N"/>
</dbReference>
<dbReference type="KEGG" id="tcq:TIRI35C_0613"/>
<dbReference type="PANTHER" id="PTHR46056">
    <property type="entry name" value="LONG-CHAIN-ALCOHOL OXIDASE"/>
    <property type="match status" value="1"/>
</dbReference>
<proteinExistence type="inferred from homology"/>
<sequence length="427" mass="45919">MKKHSEYLIVGSGAGGATLARELSNAGKEVLIVEAGRREEHLGTLRDSLGYFDMTPYKTPSTSREGVILWRTIMAGGSTVVSCGNGTRCLQEDFKDLGIDLETEFREAEEEMKITPTPREVLSEASLNMLEASTDLGYTMEPMPKFVDFSRCIRCGCCVFGCAQGAKWTALEYLNDALSHGTEVIYETTVEEVVIEDGKVAGVRGRGKNGYVEVGADHVILAAGALATPVILQNSGLECAGKGLFIDAFVNVYGRAEGMHQVMEPAMALVDHEFHDDGGFILSPYINASRTVRFMEAGRRGFMMPTDKLVGIMVKTSDDPSGRVYPSGKVSKAITRDDRKRIDDGVAVAKEILEGIGADPSSFVVSKPEGAHVGGTATIGTVVDGYLETRVRNLHVCDASVLPHSPGMPPILTIVALAKWLGKALAH</sequence>
<keyword evidence="2" id="KW-0285">Flavoprotein</keyword>
<dbReference type="PROSITE" id="PS51379">
    <property type="entry name" value="4FE4S_FER_2"/>
    <property type="match status" value="1"/>
</dbReference>
<protein>
    <recommendedName>
        <fullName evidence="5">4Fe-4S ferredoxin-type domain-containing protein</fullName>
    </recommendedName>
</protein>
<evidence type="ECO:0000259" key="5">
    <source>
        <dbReference type="PROSITE" id="PS51379"/>
    </source>
</evidence>
<gene>
    <name evidence="6" type="ORF">TIRI35C_0613</name>
</gene>
<evidence type="ECO:0000313" key="6">
    <source>
        <dbReference type="EMBL" id="CAD5243767.1"/>
    </source>
</evidence>
<dbReference type="PANTHER" id="PTHR46056:SF12">
    <property type="entry name" value="LONG-CHAIN-ALCOHOL OXIDASE"/>
    <property type="match status" value="1"/>
</dbReference>
<keyword evidence="3" id="KW-0274">FAD</keyword>
<organism evidence="6 7">
    <name type="scientific">Thermococcus camini</name>
    <dbReference type="NCBI Taxonomy" id="2016373"/>
    <lineage>
        <taxon>Archaea</taxon>
        <taxon>Methanobacteriati</taxon>
        <taxon>Methanobacteriota</taxon>
        <taxon>Thermococci</taxon>
        <taxon>Thermococcales</taxon>
        <taxon>Thermococcaceae</taxon>
        <taxon>Thermococcus</taxon>
    </lineage>
</organism>
<dbReference type="Pfam" id="PF05199">
    <property type="entry name" value="GMC_oxred_C"/>
    <property type="match status" value="1"/>
</dbReference>
<dbReference type="InterPro" id="IPR017896">
    <property type="entry name" value="4Fe4S_Fe-S-bd"/>
</dbReference>
<dbReference type="EMBL" id="LR881183">
    <property type="protein sequence ID" value="CAD5243767.1"/>
    <property type="molecule type" value="Genomic_DNA"/>
</dbReference>
<comment type="similarity">
    <text evidence="1">Belongs to the GMC oxidoreductase family.</text>
</comment>
<evidence type="ECO:0000256" key="4">
    <source>
        <dbReference type="ARBA" id="ARBA00023002"/>
    </source>
</evidence>
<evidence type="ECO:0000256" key="3">
    <source>
        <dbReference type="ARBA" id="ARBA00022827"/>
    </source>
</evidence>
<dbReference type="SUPFAM" id="SSF51905">
    <property type="entry name" value="FAD/NAD(P)-binding domain"/>
    <property type="match status" value="1"/>
</dbReference>
<accession>A0A7G2D814</accession>
<dbReference type="InterPro" id="IPR036188">
    <property type="entry name" value="FAD/NAD-bd_sf"/>
</dbReference>
<dbReference type="GeneID" id="58918348"/>
<dbReference type="Pfam" id="PF00732">
    <property type="entry name" value="GMC_oxred_N"/>
    <property type="match status" value="1"/>
</dbReference>
<feature type="domain" description="4Fe-4S ferredoxin-type" evidence="5">
    <location>
        <begin position="143"/>
        <end position="172"/>
    </location>
</feature>
<dbReference type="AlphaFoldDB" id="A0A7G2D814"/>
<evidence type="ECO:0000256" key="2">
    <source>
        <dbReference type="ARBA" id="ARBA00022630"/>
    </source>
</evidence>
<keyword evidence="7" id="KW-1185">Reference proteome</keyword>
<dbReference type="Gene3D" id="3.50.50.60">
    <property type="entry name" value="FAD/NAD(P)-binding domain"/>
    <property type="match status" value="2"/>
</dbReference>
<evidence type="ECO:0000256" key="1">
    <source>
        <dbReference type="ARBA" id="ARBA00010790"/>
    </source>
</evidence>
<dbReference type="GO" id="GO:0050660">
    <property type="term" value="F:flavin adenine dinucleotide binding"/>
    <property type="evidence" value="ECO:0007669"/>
    <property type="project" value="InterPro"/>
</dbReference>
<name>A0A7G2D814_9EURY</name>
<dbReference type="RefSeq" id="WP_188201681.1">
    <property type="nucleotide sequence ID" value="NZ_LR881183.1"/>
</dbReference>